<keyword evidence="2" id="KW-1185">Reference proteome</keyword>
<dbReference type="EMBL" id="JBIGIA010000003">
    <property type="protein sequence ID" value="MFG6456113.1"/>
    <property type="molecule type" value="Genomic_DNA"/>
</dbReference>
<organism evidence="1 2">
    <name type="scientific">Pelomonas nitida</name>
    <dbReference type="NCBI Taxonomy" id="3299027"/>
    <lineage>
        <taxon>Bacteria</taxon>
        <taxon>Pseudomonadati</taxon>
        <taxon>Pseudomonadota</taxon>
        <taxon>Betaproteobacteria</taxon>
        <taxon>Burkholderiales</taxon>
        <taxon>Sphaerotilaceae</taxon>
        <taxon>Roseateles</taxon>
    </lineage>
</organism>
<evidence type="ECO:0000313" key="1">
    <source>
        <dbReference type="EMBL" id="MFG6456113.1"/>
    </source>
</evidence>
<dbReference type="RefSeq" id="WP_394486827.1">
    <property type="nucleotide sequence ID" value="NZ_JBIGIA010000003.1"/>
</dbReference>
<dbReference type="InterPro" id="IPR010710">
    <property type="entry name" value="DUF1289"/>
</dbReference>
<comment type="caution">
    <text evidence="1">The sequence shown here is derived from an EMBL/GenBank/DDBJ whole genome shotgun (WGS) entry which is preliminary data.</text>
</comment>
<dbReference type="PANTHER" id="PTHR35175:SF2">
    <property type="entry name" value="DUF1289 DOMAIN-CONTAINING PROTEIN"/>
    <property type="match status" value="1"/>
</dbReference>
<name>A0ABW7G2E7_9BURK</name>
<reference evidence="1 2" key="1">
    <citation type="submission" date="2024-09" db="EMBL/GenBank/DDBJ databases">
        <title>Novel species of the genus Pelomonas and Roseateles isolated from streams.</title>
        <authorList>
            <person name="Lu H."/>
        </authorList>
    </citation>
    <scope>NUCLEOTIDE SEQUENCE [LARGE SCALE GENOMIC DNA]</scope>
    <source>
        <strain evidence="1 2">BYS96W</strain>
    </source>
</reference>
<proteinExistence type="predicted"/>
<evidence type="ECO:0000313" key="2">
    <source>
        <dbReference type="Proteomes" id="UP001606305"/>
    </source>
</evidence>
<sequence length="70" mass="7683">MTAAARSPCVNICQMDAASGWCRGCARSLQEIAGWGSASETRQRQILAGLPVRRAELQRQGLWLTPNRPE</sequence>
<dbReference type="PANTHER" id="PTHR35175">
    <property type="entry name" value="DUF1289 DOMAIN-CONTAINING PROTEIN"/>
    <property type="match status" value="1"/>
</dbReference>
<dbReference type="Pfam" id="PF06945">
    <property type="entry name" value="DUF1289"/>
    <property type="match status" value="1"/>
</dbReference>
<dbReference type="Proteomes" id="UP001606305">
    <property type="component" value="Unassembled WGS sequence"/>
</dbReference>
<protein>
    <submittedName>
        <fullName evidence="1">DUF1289 domain-containing protein</fullName>
    </submittedName>
</protein>
<accession>A0ABW7G2E7</accession>
<gene>
    <name evidence="1" type="ORF">ACG00X_04635</name>
</gene>